<sequence length="445" mass="49976">MLFKNYSSETNYCCNLKISCKKFSKTSYLVSHLKILDIDVVVDYISNNKNEVDSQNELGWTALMIACENCATAKYKTVIKLLLECGANINIQNNKGETALMLLVSNYFENNIDILKLLLDNGANVNLKTSDKWTALMLASRCSNISSSIDIIKLLLEYGANVNLCNDKGWSALMLVSKYSENNVNIIKLLLDNGANINLCNNKKWTSLMLVSKYSGNNINIVKLLLDNGANVNLCNDGGWTALMLASNFSNISSSIDIVKLLLEYGANINLCSDKGWTALIIASKNSKNDNNFNVVKILLDHGSNPNIKSNDDHTALSHLAVNNNIKTILLLLDYGADYKMNLTCNFFKHLDSDNILKVINRIEEIAIIKNIFSCVCNDIKNNVNHVYLEPVSFRLKILSMQWYLKTGDIEKVITWNNLSILDYFGIYDIDSLNLKIMDAIKYMD</sequence>
<dbReference type="Pfam" id="PF00023">
    <property type="entry name" value="Ank"/>
    <property type="match status" value="1"/>
</dbReference>
<dbReference type="PANTHER" id="PTHR24178:SF41">
    <property type="entry name" value="ANKYRIN-2 ISOFORM X1"/>
    <property type="match status" value="1"/>
</dbReference>
<dbReference type="PROSITE" id="PS50088">
    <property type="entry name" value="ANK_REPEAT"/>
    <property type="match status" value="7"/>
</dbReference>
<keyword evidence="1" id="KW-0677">Repeat</keyword>
<dbReference type="Pfam" id="PF12796">
    <property type="entry name" value="Ank_2"/>
    <property type="match status" value="2"/>
</dbReference>
<name>A0A2K9V9V1_9VIRU</name>
<evidence type="ECO:0000313" key="3">
    <source>
        <dbReference type="EMBL" id="AUV58992.1"/>
    </source>
</evidence>
<protein>
    <submittedName>
        <fullName evidence="3">Ankyrin repeat protein</fullName>
    </submittedName>
</protein>
<dbReference type="PROSITE" id="PS50297">
    <property type="entry name" value="ANK_REP_REGION"/>
    <property type="match status" value="6"/>
</dbReference>
<reference evidence="3" key="1">
    <citation type="submission" date="2018-01" db="EMBL/GenBank/DDBJ databases">
        <title>Draft genome sequence of Bandra megavirus.</title>
        <authorList>
            <person name="Chatterjee A."/>
            <person name="Yadav R."/>
            <person name="Kondabagil K."/>
        </authorList>
    </citation>
    <scope>NUCLEOTIDE SEQUENCE</scope>
    <source>
        <strain evidence="3">KK-1</strain>
    </source>
</reference>
<evidence type="ECO:0000256" key="1">
    <source>
        <dbReference type="ARBA" id="ARBA00022737"/>
    </source>
</evidence>
<dbReference type="InterPro" id="IPR036770">
    <property type="entry name" value="Ankyrin_rpt-contain_sf"/>
</dbReference>
<evidence type="ECO:0000256" key="2">
    <source>
        <dbReference type="ARBA" id="ARBA00023043"/>
    </source>
</evidence>
<organism evidence="3">
    <name type="scientific">Bandra megavirus</name>
    <dbReference type="NCBI Taxonomy" id="2071566"/>
    <lineage>
        <taxon>Viruses</taxon>
        <taxon>Varidnaviria</taxon>
        <taxon>Bamfordvirae</taxon>
        <taxon>Nucleocytoviricota</taxon>
        <taxon>Megaviricetes</taxon>
        <taxon>Imitervirales</taxon>
        <taxon>Mimiviridae</taxon>
        <taxon>Megamimivirinae</taxon>
        <taxon>Megavirus</taxon>
    </lineage>
</organism>
<dbReference type="Gene3D" id="1.25.40.20">
    <property type="entry name" value="Ankyrin repeat-containing domain"/>
    <property type="match status" value="4"/>
</dbReference>
<accession>A0A2K9V9V1</accession>
<dbReference type="SMART" id="SM00248">
    <property type="entry name" value="ANK"/>
    <property type="match status" value="8"/>
</dbReference>
<dbReference type="SUPFAM" id="SSF48403">
    <property type="entry name" value="Ankyrin repeat"/>
    <property type="match status" value="1"/>
</dbReference>
<dbReference type="InterPro" id="IPR002110">
    <property type="entry name" value="Ankyrin_rpt"/>
</dbReference>
<dbReference type="PANTHER" id="PTHR24178">
    <property type="entry name" value="MOLTING PROTEIN MLT-4"/>
    <property type="match status" value="1"/>
</dbReference>
<dbReference type="EMBL" id="MG779394">
    <property type="protein sequence ID" value="AUV58992.1"/>
    <property type="molecule type" value="Genomic_DNA"/>
</dbReference>
<keyword evidence="2" id="KW-0040">ANK repeat</keyword>
<proteinExistence type="predicted"/>